<feature type="compositionally biased region" description="Low complexity" evidence="1">
    <location>
        <begin position="341"/>
        <end position="356"/>
    </location>
</feature>
<feature type="compositionally biased region" description="Low complexity" evidence="1">
    <location>
        <begin position="259"/>
        <end position="272"/>
    </location>
</feature>
<feature type="compositionally biased region" description="Pro residues" evidence="1">
    <location>
        <begin position="322"/>
        <end position="339"/>
    </location>
</feature>
<evidence type="ECO:0000256" key="1">
    <source>
        <dbReference type="SAM" id="MobiDB-lite"/>
    </source>
</evidence>
<protein>
    <submittedName>
        <fullName evidence="2">Uncharacterized protein</fullName>
    </submittedName>
</protein>
<keyword evidence="3" id="KW-1185">Reference proteome</keyword>
<feature type="region of interest" description="Disordered" evidence="1">
    <location>
        <begin position="136"/>
        <end position="430"/>
    </location>
</feature>
<feature type="compositionally biased region" description="Basic and acidic residues" evidence="1">
    <location>
        <begin position="216"/>
        <end position="226"/>
    </location>
</feature>
<feature type="compositionally biased region" description="Acidic residues" evidence="1">
    <location>
        <begin position="43"/>
        <end position="52"/>
    </location>
</feature>
<dbReference type="Proteomes" id="UP001222325">
    <property type="component" value="Unassembled WGS sequence"/>
</dbReference>
<feature type="compositionally biased region" description="Pro residues" evidence="1">
    <location>
        <begin position="273"/>
        <end position="290"/>
    </location>
</feature>
<gene>
    <name evidence="2" type="ORF">B0H15DRAFT_1024665</name>
</gene>
<evidence type="ECO:0000313" key="3">
    <source>
        <dbReference type="Proteomes" id="UP001222325"/>
    </source>
</evidence>
<feature type="compositionally biased region" description="Low complexity" evidence="1">
    <location>
        <begin position="308"/>
        <end position="321"/>
    </location>
</feature>
<feature type="region of interest" description="Disordered" evidence="1">
    <location>
        <begin position="101"/>
        <end position="120"/>
    </location>
</feature>
<feature type="compositionally biased region" description="Low complexity" evidence="1">
    <location>
        <begin position="397"/>
        <end position="412"/>
    </location>
</feature>
<reference evidence="2" key="1">
    <citation type="submission" date="2023-03" db="EMBL/GenBank/DDBJ databases">
        <title>Massive genome expansion in bonnet fungi (Mycena s.s.) driven by repeated elements and novel gene families across ecological guilds.</title>
        <authorList>
            <consortium name="Lawrence Berkeley National Laboratory"/>
            <person name="Harder C.B."/>
            <person name="Miyauchi S."/>
            <person name="Viragh M."/>
            <person name="Kuo A."/>
            <person name="Thoen E."/>
            <person name="Andreopoulos B."/>
            <person name="Lu D."/>
            <person name="Skrede I."/>
            <person name="Drula E."/>
            <person name="Henrissat B."/>
            <person name="Morin E."/>
            <person name="Kohler A."/>
            <person name="Barry K."/>
            <person name="LaButti K."/>
            <person name="Morin E."/>
            <person name="Salamov A."/>
            <person name="Lipzen A."/>
            <person name="Mereny Z."/>
            <person name="Hegedus B."/>
            <person name="Baldrian P."/>
            <person name="Stursova M."/>
            <person name="Weitz H."/>
            <person name="Taylor A."/>
            <person name="Grigoriev I.V."/>
            <person name="Nagy L.G."/>
            <person name="Martin F."/>
            <person name="Kauserud H."/>
        </authorList>
    </citation>
    <scope>NUCLEOTIDE SEQUENCE</scope>
    <source>
        <strain evidence="2">CBHHK173m</strain>
    </source>
</reference>
<accession>A0AAD6TW62</accession>
<name>A0AAD6TW62_9AGAR</name>
<comment type="caution">
    <text evidence="2">The sequence shown here is derived from an EMBL/GenBank/DDBJ whole genome shotgun (WGS) entry which is preliminary data.</text>
</comment>
<feature type="region of interest" description="Disordered" evidence="1">
    <location>
        <begin position="42"/>
        <end position="62"/>
    </location>
</feature>
<sequence>MVKTLNFPRQLKISSAGVLPPPFSLSGEGIEHREALTSIDLDIGGDDTENEDQPGYRRRGHDIDGEEFNMWRDPQTSDDLYHLPLVASSASRLPPLVGDGGIDPNGGRDHLKCPPTARPDAAAHPLITAARALAVAADTATPTQRPTPAPQRRRPRLRRIKRPRIPHPTLAVSHSADADAPRRRCRRHPDATTDTPARPRSRTARSLWRTVAPPSRHPDATTDAPRRSAAVPPLAHQALPTSTPRLERIKRPPPPAFRTPALAAAHSTDADAPPMPAIPKQWPTPRPLPTSTPRLERIKRPPPPAFRTPALAAAHSTDADAPPMPAIPKQWPTPRPPTLMRPAAARRPDTTTDAPAVTPPLPPLAHQAPPDSRTPALADAPCRPPPSRHNDRRPDADAAGPASGASSAPDSRTPALADAPCRRPPSSRSL</sequence>
<dbReference type="EMBL" id="JARJCN010000048">
    <property type="protein sequence ID" value="KAJ7081789.1"/>
    <property type="molecule type" value="Genomic_DNA"/>
</dbReference>
<evidence type="ECO:0000313" key="2">
    <source>
        <dbReference type="EMBL" id="KAJ7081789.1"/>
    </source>
</evidence>
<feature type="compositionally biased region" description="Low complexity" evidence="1">
    <location>
        <begin position="136"/>
        <end position="146"/>
    </location>
</feature>
<dbReference type="AlphaFoldDB" id="A0AAD6TW62"/>
<proteinExistence type="predicted"/>
<feature type="compositionally biased region" description="Basic residues" evidence="1">
    <location>
        <begin position="151"/>
        <end position="165"/>
    </location>
</feature>
<organism evidence="2 3">
    <name type="scientific">Mycena belliarum</name>
    <dbReference type="NCBI Taxonomy" id="1033014"/>
    <lineage>
        <taxon>Eukaryota</taxon>
        <taxon>Fungi</taxon>
        <taxon>Dikarya</taxon>
        <taxon>Basidiomycota</taxon>
        <taxon>Agaricomycotina</taxon>
        <taxon>Agaricomycetes</taxon>
        <taxon>Agaricomycetidae</taxon>
        <taxon>Agaricales</taxon>
        <taxon>Marasmiineae</taxon>
        <taxon>Mycenaceae</taxon>
        <taxon>Mycena</taxon>
    </lineage>
</organism>